<feature type="compositionally biased region" description="Basic residues" evidence="1">
    <location>
        <begin position="149"/>
        <end position="161"/>
    </location>
</feature>
<dbReference type="EMBL" id="KY065149">
    <property type="protein sequence ID" value="APD18167.1"/>
    <property type="molecule type" value="Genomic_DNA"/>
</dbReference>
<protein>
    <recommendedName>
        <fullName evidence="4">Endonuclease</fullName>
    </recommendedName>
</protein>
<dbReference type="InterPro" id="IPR038563">
    <property type="entry name" value="Endonuclease_7_sf"/>
</dbReference>
<dbReference type="SUPFAM" id="SSF54060">
    <property type="entry name" value="His-Me finger endonucleases"/>
    <property type="match status" value="1"/>
</dbReference>
<evidence type="ECO:0008006" key="4">
    <source>
        <dbReference type="Google" id="ProtNLM"/>
    </source>
</evidence>
<keyword evidence="3" id="KW-1185">Reference proteome</keyword>
<dbReference type="InterPro" id="IPR044925">
    <property type="entry name" value="His-Me_finger_sf"/>
</dbReference>
<dbReference type="KEGG" id="vg:54974188"/>
<organism evidence="2 3">
    <name type="scientific">Vibrio phage JSF7</name>
    <dbReference type="NCBI Taxonomy" id="1292086"/>
    <lineage>
        <taxon>Viruses</taxon>
        <taxon>Duplodnaviria</taxon>
        <taxon>Heunggongvirae</taxon>
        <taxon>Uroviricota</taxon>
        <taxon>Caudoviricetes</taxon>
        <taxon>Autographivirales</taxon>
        <taxon>Tawavirus</taxon>
        <taxon>Tawavirus JSF7</taxon>
    </lineage>
</organism>
<dbReference type="InterPro" id="IPR004211">
    <property type="entry name" value="Endonuclease_7"/>
</dbReference>
<dbReference type="RefSeq" id="YP_009784193.1">
    <property type="nucleotide sequence ID" value="NC_047741.1"/>
</dbReference>
<evidence type="ECO:0000256" key="1">
    <source>
        <dbReference type="SAM" id="MobiDB-lite"/>
    </source>
</evidence>
<dbReference type="GeneID" id="54974188"/>
<name>A0A240EWX3_9CAUD</name>
<proteinExistence type="predicted"/>
<accession>A0A240EWX3</accession>
<sequence length="161" mass="18336">MELVRVSQRHVDEFKQLWLSQQKGCAICGKPFTKEDYAVVDHDHDTGVIRGCLHNTCNRAEGELVSLARRMSGNGDYRAFLISVGSSAACGRQPSSAIARLARYTHKGVSVPYFLIGLANYLIWHSQPRTRMIHPSHRFPSEGGNMRKPNPRFKTKWRKRK</sequence>
<evidence type="ECO:0000313" key="3">
    <source>
        <dbReference type="Proteomes" id="UP000225149"/>
    </source>
</evidence>
<feature type="region of interest" description="Disordered" evidence="1">
    <location>
        <begin position="136"/>
        <end position="161"/>
    </location>
</feature>
<evidence type="ECO:0000313" key="2">
    <source>
        <dbReference type="EMBL" id="APD18167.1"/>
    </source>
</evidence>
<dbReference type="Pfam" id="PF02945">
    <property type="entry name" value="Endonuclease_7"/>
    <property type="match status" value="1"/>
</dbReference>
<reference evidence="2 3" key="1">
    <citation type="journal article" date="2017" name="PLoS ONE">
        <title>Environmental bacteriophages active on biofilms and planktonic forms of toxigenic Vibrio cholerae: Potential relevance in cholera epidemiology.</title>
        <authorList>
            <person name="Naser I.B."/>
            <person name="Hoque M.M."/>
            <person name="Abdullah A."/>
            <person name="Bari S.M.N."/>
            <person name="Ghosh A.N."/>
            <person name="Faruque S.M."/>
        </authorList>
    </citation>
    <scope>NUCLEOTIDE SEQUENCE [LARGE SCALE GENOMIC DNA]</scope>
</reference>
<dbReference type="Proteomes" id="UP000225149">
    <property type="component" value="Segment"/>
</dbReference>
<dbReference type="Gene3D" id="3.40.1800.10">
    <property type="entry name" value="His-Me finger endonucleases"/>
    <property type="match status" value="1"/>
</dbReference>